<dbReference type="GO" id="GO:0071949">
    <property type="term" value="F:FAD binding"/>
    <property type="evidence" value="ECO:0007669"/>
    <property type="project" value="InterPro"/>
</dbReference>
<protein>
    <submittedName>
        <fullName evidence="5">Xanthine dehydrogenase family protein subunit M</fullName>
    </submittedName>
</protein>
<organism evidence="5 6">
    <name type="scientific">Ancylobacter novellus</name>
    <name type="common">Thiobacillus novellus</name>
    <dbReference type="NCBI Taxonomy" id="921"/>
    <lineage>
        <taxon>Bacteria</taxon>
        <taxon>Pseudomonadati</taxon>
        <taxon>Pseudomonadota</taxon>
        <taxon>Alphaproteobacteria</taxon>
        <taxon>Hyphomicrobiales</taxon>
        <taxon>Xanthobacteraceae</taxon>
        <taxon>Ancylobacter</taxon>
    </lineage>
</organism>
<sequence length="293" mass="32040">MKASDFLYHRPATVGEAAALLADYCGGARILAGGQSLLPMLNMRLVRPASLIDICDLDALKCVTAEGDTTVVGAMVRYRRIEDDPLIAERLPALPYMLHWVADRQVRNRGTLGGSLVQADPTGEMPLAALVLDAWLRITGNRGERSLRVEEFLLGSYATALAPDEILVEIVYPRHPQHFSFFEVNRRHNDFAVVSVLAVGNCDDDGTWSDLRIGLGGVDDTPVIARQAMQRLDDGSLSEAAIVAAAEAAAQEINPGSDIRGSEEYRRHLTKVYVMRALCSLKERGAVRKREAS</sequence>
<dbReference type="EMBL" id="QFQD01000024">
    <property type="protein sequence ID" value="PZQ83073.1"/>
    <property type="molecule type" value="Genomic_DNA"/>
</dbReference>
<evidence type="ECO:0000259" key="4">
    <source>
        <dbReference type="PROSITE" id="PS51387"/>
    </source>
</evidence>
<dbReference type="SUPFAM" id="SSF55447">
    <property type="entry name" value="CO dehydrogenase flavoprotein C-terminal domain-like"/>
    <property type="match status" value="1"/>
</dbReference>
<dbReference type="InterPro" id="IPR016166">
    <property type="entry name" value="FAD-bd_PCMH"/>
</dbReference>
<evidence type="ECO:0000256" key="3">
    <source>
        <dbReference type="ARBA" id="ARBA00023002"/>
    </source>
</evidence>
<evidence type="ECO:0000256" key="2">
    <source>
        <dbReference type="ARBA" id="ARBA00022827"/>
    </source>
</evidence>
<dbReference type="PANTHER" id="PTHR42659">
    <property type="entry name" value="XANTHINE DEHYDROGENASE SUBUNIT C-RELATED"/>
    <property type="match status" value="1"/>
</dbReference>
<name>A0A2W5SUB6_ANCNO</name>
<dbReference type="SMART" id="SM01092">
    <property type="entry name" value="CO_deh_flav_C"/>
    <property type="match status" value="1"/>
</dbReference>
<dbReference type="SUPFAM" id="SSF56176">
    <property type="entry name" value="FAD-binding/transporter-associated domain-like"/>
    <property type="match status" value="1"/>
</dbReference>
<dbReference type="InterPro" id="IPR016167">
    <property type="entry name" value="FAD-bd_PCMH_sub1"/>
</dbReference>
<dbReference type="PANTHER" id="PTHR42659:SF2">
    <property type="entry name" value="XANTHINE DEHYDROGENASE SUBUNIT C-RELATED"/>
    <property type="match status" value="1"/>
</dbReference>
<dbReference type="GO" id="GO:0016491">
    <property type="term" value="F:oxidoreductase activity"/>
    <property type="evidence" value="ECO:0007669"/>
    <property type="project" value="UniProtKB-KW"/>
</dbReference>
<evidence type="ECO:0000313" key="6">
    <source>
        <dbReference type="Proteomes" id="UP000248887"/>
    </source>
</evidence>
<keyword evidence="1" id="KW-0285">Flavoprotein</keyword>
<feature type="domain" description="FAD-binding PCMH-type" evidence="4">
    <location>
        <begin position="1"/>
        <end position="177"/>
    </location>
</feature>
<dbReference type="InterPro" id="IPR016169">
    <property type="entry name" value="FAD-bd_PCMH_sub2"/>
</dbReference>
<gene>
    <name evidence="5" type="ORF">DI549_09315</name>
</gene>
<dbReference type="Gene3D" id="3.30.390.50">
    <property type="entry name" value="CO dehydrogenase flavoprotein, C-terminal domain"/>
    <property type="match status" value="1"/>
</dbReference>
<dbReference type="InterPro" id="IPR002346">
    <property type="entry name" value="Mopterin_DH_FAD-bd"/>
</dbReference>
<dbReference type="InterPro" id="IPR036683">
    <property type="entry name" value="CO_DH_flav_C_dom_sf"/>
</dbReference>
<accession>A0A2W5SUB6</accession>
<reference evidence="5 6" key="1">
    <citation type="submission" date="2017-08" db="EMBL/GenBank/DDBJ databases">
        <title>Infants hospitalized years apart are colonized by the same room-sourced microbial strains.</title>
        <authorList>
            <person name="Brooks B."/>
            <person name="Olm M.R."/>
            <person name="Firek B.A."/>
            <person name="Baker R."/>
            <person name="Thomas B.C."/>
            <person name="Morowitz M.J."/>
            <person name="Banfield J.F."/>
        </authorList>
    </citation>
    <scope>NUCLEOTIDE SEQUENCE [LARGE SCALE GENOMIC DNA]</scope>
    <source>
        <strain evidence="5">S2_005_001_R2_27</strain>
    </source>
</reference>
<proteinExistence type="predicted"/>
<dbReference type="Pfam" id="PF00941">
    <property type="entry name" value="FAD_binding_5"/>
    <property type="match status" value="1"/>
</dbReference>
<dbReference type="AlphaFoldDB" id="A0A2W5SUB6"/>
<dbReference type="InterPro" id="IPR005107">
    <property type="entry name" value="CO_DH_flav_C"/>
</dbReference>
<dbReference type="Gene3D" id="3.30.465.10">
    <property type="match status" value="1"/>
</dbReference>
<dbReference type="PROSITE" id="PS51387">
    <property type="entry name" value="FAD_PCMH"/>
    <property type="match status" value="1"/>
</dbReference>
<dbReference type="Pfam" id="PF03450">
    <property type="entry name" value="CO_deh_flav_C"/>
    <property type="match status" value="1"/>
</dbReference>
<evidence type="ECO:0000256" key="1">
    <source>
        <dbReference type="ARBA" id="ARBA00022630"/>
    </source>
</evidence>
<keyword evidence="3" id="KW-0560">Oxidoreductase</keyword>
<comment type="caution">
    <text evidence="5">The sequence shown here is derived from an EMBL/GenBank/DDBJ whole genome shotgun (WGS) entry which is preliminary data.</text>
</comment>
<dbReference type="Proteomes" id="UP000248887">
    <property type="component" value="Unassembled WGS sequence"/>
</dbReference>
<dbReference type="InterPro" id="IPR036318">
    <property type="entry name" value="FAD-bd_PCMH-like_sf"/>
</dbReference>
<keyword evidence="2" id="KW-0274">FAD</keyword>
<evidence type="ECO:0000313" key="5">
    <source>
        <dbReference type="EMBL" id="PZQ83073.1"/>
    </source>
</evidence>
<dbReference type="InterPro" id="IPR051312">
    <property type="entry name" value="Diverse_Substr_Oxidored"/>
</dbReference>
<dbReference type="Gene3D" id="3.30.43.10">
    <property type="entry name" value="Uridine Diphospho-n-acetylenolpyruvylglucosamine Reductase, domain 2"/>
    <property type="match status" value="1"/>
</dbReference>